<reference evidence="3" key="2">
    <citation type="submission" date="2025-08" db="UniProtKB">
        <authorList>
            <consortium name="RefSeq"/>
        </authorList>
    </citation>
    <scope>IDENTIFICATION</scope>
    <source>
        <tissue evidence="3">Whole plant</tissue>
    </source>
</reference>
<dbReference type="AlphaFoldDB" id="A0A6P4C4Z9"/>
<name>A0A6P4C4Z9_ARADU</name>
<feature type="compositionally biased region" description="Pro residues" evidence="1">
    <location>
        <begin position="49"/>
        <end position="63"/>
    </location>
</feature>
<reference evidence="2" key="1">
    <citation type="journal article" date="2016" name="Nat. Genet.">
        <title>The genome sequences of Arachis duranensis and Arachis ipaensis, the diploid ancestors of cultivated peanut.</title>
        <authorList>
            <person name="Bertioli D.J."/>
            <person name="Cannon S.B."/>
            <person name="Froenicke L."/>
            <person name="Huang G."/>
            <person name="Farmer A.D."/>
            <person name="Cannon E.K."/>
            <person name="Liu X."/>
            <person name="Gao D."/>
            <person name="Clevenger J."/>
            <person name="Dash S."/>
            <person name="Ren L."/>
            <person name="Moretzsohn M.C."/>
            <person name="Shirasawa K."/>
            <person name="Huang W."/>
            <person name="Vidigal B."/>
            <person name="Abernathy B."/>
            <person name="Chu Y."/>
            <person name="Niederhuth C.E."/>
            <person name="Umale P."/>
            <person name="Araujo A.C."/>
            <person name="Kozik A."/>
            <person name="Kim K.D."/>
            <person name="Burow M.D."/>
            <person name="Varshney R.K."/>
            <person name="Wang X."/>
            <person name="Zhang X."/>
            <person name="Barkley N."/>
            <person name="Guimaraes P.M."/>
            <person name="Isobe S."/>
            <person name="Guo B."/>
            <person name="Liao B."/>
            <person name="Stalker H.T."/>
            <person name="Schmitz R.J."/>
            <person name="Scheffler B.E."/>
            <person name="Leal-Bertioli S.C."/>
            <person name="Xun X."/>
            <person name="Jackson S.A."/>
            <person name="Michelmore R."/>
            <person name="Ozias-Akins P."/>
        </authorList>
    </citation>
    <scope>NUCLEOTIDE SEQUENCE [LARGE SCALE GENOMIC DNA]</scope>
    <source>
        <strain evidence="2">cv. V14167</strain>
    </source>
</reference>
<dbReference type="KEGG" id="adu:107465036"/>
<keyword evidence="2" id="KW-1185">Reference proteome</keyword>
<sequence length="155" mass="16792">MDNPKAHINPIPPTNPTPPTKAESLTNPKSSSQEKPLANPNAQSQTKPPNNPKPKPPTNPKPKPPTKHNFPKSVSIATPKPTPNAKDSLYKPWVKDSFSDDDDYANDVCETKTVKKDIRFKHVSDGYVDLGFVGGIEDDAYNAYDPGADSDGANS</sequence>
<dbReference type="RefSeq" id="XP_015939492.1">
    <property type="nucleotide sequence ID" value="XM_016084006.1"/>
</dbReference>
<dbReference type="Proteomes" id="UP000515211">
    <property type="component" value="Chromosome 9"/>
</dbReference>
<feature type="compositionally biased region" description="Polar residues" evidence="1">
    <location>
        <begin position="23"/>
        <end position="45"/>
    </location>
</feature>
<evidence type="ECO:0000256" key="1">
    <source>
        <dbReference type="SAM" id="MobiDB-lite"/>
    </source>
</evidence>
<feature type="region of interest" description="Disordered" evidence="1">
    <location>
        <begin position="1"/>
        <end position="92"/>
    </location>
</feature>
<dbReference type="GeneID" id="107465036"/>
<feature type="compositionally biased region" description="Pro residues" evidence="1">
    <location>
        <begin position="10"/>
        <end position="19"/>
    </location>
</feature>
<evidence type="ECO:0000313" key="2">
    <source>
        <dbReference type="Proteomes" id="UP000515211"/>
    </source>
</evidence>
<organism evidence="2 3">
    <name type="scientific">Arachis duranensis</name>
    <name type="common">Wild peanut</name>
    <dbReference type="NCBI Taxonomy" id="130453"/>
    <lineage>
        <taxon>Eukaryota</taxon>
        <taxon>Viridiplantae</taxon>
        <taxon>Streptophyta</taxon>
        <taxon>Embryophyta</taxon>
        <taxon>Tracheophyta</taxon>
        <taxon>Spermatophyta</taxon>
        <taxon>Magnoliopsida</taxon>
        <taxon>eudicotyledons</taxon>
        <taxon>Gunneridae</taxon>
        <taxon>Pentapetalae</taxon>
        <taxon>rosids</taxon>
        <taxon>fabids</taxon>
        <taxon>Fabales</taxon>
        <taxon>Fabaceae</taxon>
        <taxon>Papilionoideae</taxon>
        <taxon>50 kb inversion clade</taxon>
        <taxon>dalbergioids sensu lato</taxon>
        <taxon>Dalbergieae</taxon>
        <taxon>Pterocarpus clade</taxon>
        <taxon>Arachis</taxon>
    </lineage>
</organism>
<evidence type="ECO:0000313" key="3">
    <source>
        <dbReference type="RefSeq" id="XP_015939492.1"/>
    </source>
</evidence>
<gene>
    <name evidence="3" type="primary">LOC107465036</name>
</gene>
<dbReference type="PRINTS" id="PR01217">
    <property type="entry name" value="PRICHEXTENSN"/>
</dbReference>
<proteinExistence type="predicted"/>
<accession>A0A6P4C4Z9</accession>
<protein>
    <submittedName>
        <fullName evidence="3">Extensin-like</fullName>
    </submittedName>
</protein>